<feature type="compositionally biased region" description="Basic residues" evidence="2">
    <location>
        <begin position="431"/>
        <end position="441"/>
    </location>
</feature>
<name>A0A6A6U7H1_9PEZI</name>
<dbReference type="AlphaFoldDB" id="A0A6A6U7H1"/>
<accession>A0A6A6U7H1</accession>
<dbReference type="PANTHER" id="PTHR35179">
    <property type="entry name" value="PROTEIN CBG02620"/>
    <property type="match status" value="1"/>
</dbReference>
<reference evidence="3" key="1">
    <citation type="journal article" date="2020" name="Stud. Mycol.">
        <title>101 Dothideomycetes genomes: a test case for predicting lifestyles and emergence of pathogens.</title>
        <authorList>
            <person name="Haridas S."/>
            <person name="Albert R."/>
            <person name="Binder M."/>
            <person name="Bloem J."/>
            <person name="Labutti K."/>
            <person name="Salamov A."/>
            <person name="Andreopoulos B."/>
            <person name="Baker S."/>
            <person name="Barry K."/>
            <person name="Bills G."/>
            <person name="Bluhm B."/>
            <person name="Cannon C."/>
            <person name="Castanera R."/>
            <person name="Culley D."/>
            <person name="Daum C."/>
            <person name="Ezra D."/>
            <person name="Gonzalez J."/>
            <person name="Henrissat B."/>
            <person name="Kuo A."/>
            <person name="Liang C."/>
            <person name="Lipzen A."/>
            <person name="Lutzoni F."/>
            <person name="Magnuson J."/>
            <person name="Mondo S."/>
            <person name="Nolan M."/>
            <person name="Ohm R."/>
            <person name="Pangilinan J."/>
            <person name="Park H.-J."/>
            <person name="Ramirez L."/>
            <person name="Alfaro M."/>
            <person name="Sun H."/>
            <person name="Tritt A."/>
            <person name="Yoshinaga Y."/>
            <person name="Zwiers L.-H."/>
            <person name="Turgeon B."/>
            <person name="Goodwin S."/>
            <person name="Spatafora J."/>
            <person name="Crous P."/>
            <person name="Grigoriev I."/>
        </authorList>
    </citation>
    <scope>NUCLEOTIDE SEQUENCE</scope>
    <source>
        <strain evidence="3">CBS 115976</strain>
    </source>
</reference>
<feature type="compositionally biased region" description="Basic and acidic residues" evidence="2">
    <location>
        <begin position="442"/>
        <end position="458"/>
    </location>
</feature>
<gene>
    <name evidence="3" type="ORF">BT63DRAFT_427456</name>
</gene>
<evidence type="ECO:0000256" key="2">
    <source>
        <dbReference type="SAM" id="MobiDB-lite"/>
    </source>
</evidence>
<feature type="coiled-coil region" evidence="1">
    <location>
        <begin position="315"/>
        <end position="342"/>
    </location>
</feature>
<keyword evidence="4" id="KW-1185">Reference proteome</keyword>
<evidence type="ECO:0008006" key="5">
    <source>
        <dbReference type="Google" id="ProtNLM"/>
    </source>
</evidence>
<feature type="compositionally biased region" description="Polar residues" evidence="2">
    <location>
        <begin position="491"/>
        <end position="500"/>
    </location>
</feature>
<keyword evidence="1" id="KW-0175">Coiled coil</keyword>
<dbReference type="OrthoDB" id="420564at2759"/>
<feature type="compositionally biased region" description="Basic and acidic residues" evidence="2">
    <location>
        <begin position="502"/>
        <end position="511"/>
    </location>
</feature>
<organism evidence="3 4">
    <name type="scientific">Microthyrium microscopicum</name>
    <dbReference type="NCBI Taxonomy" id="703497"/>
    <lineage>
        <taxon>Eukaryota</taxon>
        <taxon>Fungi</taxon>
        <taxon>Dikarya</taxon>
        <taxon>Ascomycota</taxon>
        <taxon>Pezizomycotina</taxon>
        <taxon>Dothideomycetes</taxon>
        <taxon>Dothideomycetes incertae sedis</taxon>
        <taxon>Microthyriales</taxon>
        <taxon>Microthyriaceae</taxon>
        <taxon>Microthyrium</taxon>
    </lineage>
</organism>
<feature type="compositionally biased region" description="Basic residues" evidence="2">
    <location>
        <begin position="459"/>
        <end position="468"/>
    </location>
</feature>
<feature type="compositionally biased region" description="Basic and acidic residues" evidence="2">
    <location>
        <begin position="392"/>
        <end position="430"/>
    </location>
</feature>
<protein>
    <recommendedName>
        <fullName evidence="5">Geranylgeranyl pyrophosphate synthetase</fullName>
    </recommendedName>
</protein>
<dbReference type="PANTHER" id="PTHR35179:SF2">
    <property type="entry name" value="START DOMAIN-CONTAINING PROTEIN"/>
    <property type="match status" value="1"/>
</dbReference>
<evidence type="ECO:0000313" key="4">
    <source>
        <dbReference type="Proteomes" id="UP000799302"/>
    </source>
</evidence>
<proteinExistence type="predicted"/>
<evidence type="ECO:0000313" key="3">
    <source>
        <dbReference type="EMBL" id="KAF2667038.1"/>
    </source>
</evidence>
<dbReference type="Proteomes" id="UP000799302">
    <property type="component" value="Unassembled WGS sequence"/>
</dbReference>
<feature type="region of interest" description="Disordered" evidence="2">
    <location>
        <begin position="392"/>
        <end position="511"/>
    </location>
</feature>
<dbReference type="EMBL" id="MU004238">
    <property type="protein sequence ID" value="KAF2667038.1"/>
    <property type="molecule type" value="Genomic_DNA"/>
</dbReference>
<evidence type="ECO:0000256" key="1">
    <source>
        <dbReference type="SAM" id="Coils"/>
    </source>
</evidence>
<sequence>MSANSPNLEVIISRADLKSLQDVEKPSLARISDVTHLSSYNWLEARVPTIAVPGSPALWCPPAGPRKVRKDHGLIYISQNAARHPDCPIEPLFRALYITHPSFDISEVDVISDRNNIRKLLGFINPGSSKYKPDSFSISVEVIKKTAIFSREETATTEFLGPRDFRGFGHEFEKLYTVKKLRQSSGHHRILSYKFGGLDIIIRHETDGFVQLPSDPPPAAKKIEDISNLLGSLTLSTESKAAKVGKTSKSINPHSKLIVTEDGNVVPREFTLEIKTKVFHKPLEIPEIAPQLWVSQTPMLVRAYHKDGLFRDPVAEDVSDKIAKWEQDNEEHLAQLAGLIKKIIEVSKACGGKAIVRYDVKADTLTVSKHQRKDMLPKDLYSKWGISDLTAEHQSTESMSKDAEKAEDDKKEDYKNEHNKNESEGIVEKKDRKKGANRRSKKKDDDKKDNKKDLDSKTKQKKYVKKKSEKKEVEEPTEVQPDNDIAPAISATRSNPSTGLDKTAELSSKLE</sequence>